<gene>
    <name evidence="2" type="ORF">CA606_18280</name>
</gene>
<accession>A0A290MW56</accession>
<protein>
    <submittedName>
        <fullName evidence="2">Uncharacterized protein</fullName>
    </submittedName>
</protein>
<proteinExistence type="predicted"/>
<evidence type="ECO:0000256" key="1">
    <source>
        <dbReference type="SAM" id="Phobius"/>
    </source>
</evidence>
<organism evidence="2 3">
    <name type="scientific">Caulobacter vibrioides</name>
    <name type="common">Caulobacter crescentus</name>
    <dbReference type="NCBI Taxonomy" id="155892"/>
    <lineage>
        <taxon>Bacteria</taxon>
        <taxon>Pseudomonadati</taxon>
        <taxon>Pseudomonadota</taxon>
        <taxon>Alphaproteobacteria</taxon>
        <taxon>Caulobacterales</taxon>
        <taxon>Caulobacteraceae</taxon>
        <taxon>Caulobacter</taxon>
    </lineage>
</organism>
<evidence type="ECO:0000313" key="3">
    <source>
        <dbReference type="Proteomes" id="UP000217311"/>
    </source>
</evidence>
<reference evidence="3" key="1">
    <citation type="submission" date="2017-09" db="EMBL/GenBank/DDBJ databases">
        <title>Genome evolution observed in wild isolates of Caulobacter crescentus.</title>
        <authorList>
            <person name="Ely B."/>
            <person name="Wilson K."/>
            <person name="Scott D."/>
        </authorList>
    </citation>
    <scope>NUCLEOTIDE SEQUENCE [LARGE SCALE GENOMIC DNA]</scope>
    <source>
        <strain evidence="3">CB13b1a</strain>
    </source>
</reference>
<keyword evidence="1" id="KW-1133">Transmembrane helix</keyword>
<feature type="transmembrane region" description="Helical" evidence="1">
    <location>
        <begin position="80"/>
        <end position="101"/>
    </location>
</feature>
<keyword evidence="1" id="KW-0472">Membrane</keyword>
<dbReference type="EMBL" id="CP023315">
    <property type="protein sequence ID" value="ATC34122.1"/>
    <property type="molecule type" value="Genomic_DNA"/>
</dbReference>
<evidence type="ECO:0000313" key="2">
    <source>
        <dbReference type="EMBL" id="ATC34122.1"/>
    </source>
</evidence>
<feature type="transmembrane region" description="Helical" evidence="1">
    <location>
        <begin position="46"/>
        <end position="68"/>
    </location>
</feature>
<dbReference type="RefSeq" id="WP_096053472.1">
    <property type="nucleotide sequence ID" value="NZ_CP023315.3"/>
</dbReference>
<keyword evidence="1" id="KW-0812">Transmembrane</keyword>
<dbReference type="Proteomes" id="UP000217311">
    <property type="component" value="Chromosome"/>
</dbReference>
<sequence>MADNSGDPQLIAVLGKLTPYAPGVAGAVLSLAFGEKLTVRGKALSVLGGLASALWVAPAIVAGLGAVWPWGKLPGEFGSAFSFLTGLFGMIVLAGLAQAAAKYAGDPLKLIKFEVGGLRIGGGEA</sequence>
<dbReference type="AlphaFoldDB" id="A0A290MW56"/>
<feature type="transmembrane region" description="Helical" evidence="1">
    <location>
        <begin position="17"/>
        <end position="34"/>
    </location>
</feature>
<name>A0A290MW56_CAUVI</name>